<evidence type="ECO:0000313" key="3">
    <source>
        <dbReference type="Proteomes" id="UP000092584"/>
    </source>
</evidence>
<dbReference type="Pfam" id="PF13561">
    <property type="entry name" value="adh_short_C2"/>
    <property type="match status" value="1"/>
</dbReference>
<dbReference type="PROSITE" id="PS00061">
    <property type="entry name" value="ADH_SHORT"/>
    <property type="match status" value="1"/>
</dbReference>
<dbReference type="SUPFAM" id="SSF51735">
    <property type="entry name" value="NAD(P)-binding Rossmann-fold domains"/>
    <property type="match status" value="1"/>
</dbReference>
<dbReference type="InterPro" id="IPR020904">
    <property type="entry name" value="Sc_DH/Rdtase_CS"/>
</dbReference>
<dbReference type="InterPro" id="IPR036291">
    <property type="entry name" value="NAD(P)-bd_dom_sf"/>
</dbReference>
<dbReference type="NCBIfam" id="NF005559">
    <property type="entry name" value="PRK07231.1"/>
    <property type="match status" value="1"/>
</dbReference>
<keyword evidence="3" id="KW-1185">Reference proteome</keyword>
<reference evidence="3" key="1">
    <citation type="submission" date="2016-02" db="EMBL/GenBank/DDBJ databases">
        <authorList>
            <person name="Shin S.-K."/>
            <person name="Yi H."/>
            <person name="Kim E."/>
        </authorList>
    </citation>
    <scope>NUCLEOTIDE SEQUENCE [LARGE SCALE GENOMIC DNA]</scope>
    <source>
        <strain evidence="3">LPB0003</strain>
    </source>
</reference>
<organism evidence="2 3">
    <name type="scientific">Polaribacter vadi</name>
    <dbReference type="NCBI Taxonomy" id="1774273"/>
    <lineage>
        <taxon>Bacteria</taxon>
        <taxon>Pseudomonadati</taxon>
        <taxon>Bacteroidota</taxon>
        <taxon>Flavobacteriia</taxon>
        <taxon>Flavobacteriales</taxon>
        <taxon>Flavobacteriaceae</taxon>
    </lineage>
</organism>
<dbReference type="Gene3D" id="3.40.50.720">
    <property type="entry name" value="NAD(P)-binding Rossmann-like Domain"/>
    <property type="match status" value="1"/>
</dbReference>
<dbReference type="GO" id="GO:0016616">
    <property type="term" value="F:oxidoreductase activity, acting on the CH-OH group of donors, NAD or NADP as acceptor"/>
    <property type="evidence" value="ECO:0007669"/>
    <property type="project" value="TreeGrafter"/>
</dbReference>
<comment type="caution">
    <text evidence="2">The sequence shown here is derived from an EMBL/GenBank/DDBJ whole genome shotgun (WGS) entry which is preliminary data.</text>
</comment>
<dbReference type="AlphaFoldDB" id="A0A1B8TY74"/>
<proteinExistence type="inferred from homology"/>
<gene>
    <name evidence="2" type="ORF">LPB3_09040</name>
</gene>
<dbReference type="PANTHER" id="PTHR42760:SF132">
    <property type="entry name" value="SHORT-CHAIN DEHYDROGENASE_REDUCTASE FAMILY PROTEIN"/>
    <property type="match status" value="1"/>
</dbReference>
<evidence type="ECO:0000256" key="1">
    <source>
        <dbReference type="ARBA" id="ARBA00006484"/>
    </source>
</evidence>
<name>A0A1B8TY74_9FLAO</name>
<dbReference type="PRINTS" id="PR00081">
    <property type="entry name" value="GDHRDH"/>
</dbReference>
<dbReference type="STRING" id="1774273.LPB03_03455"/>
<sequence>MQTSKRLQNQSAIITGSSKGIGKAIAMEFAKEGANVTINYHSSKDEAEETAHLLEEKYKEIKVLVLKGDVSKETDVKNVFKKSIKEFGTVDICVANAGIQKDYLLHEMPLDAWKKVIDVNLTGQFLCAKEALNEFLKRGLRKEVSKSIGKIIHISSVHEVIPWAGHANYAASKGGLLMLMESICQQYAPLGIRCNSLAPGATKTSINKDVWGNKEGLKKMLKLIPQKRVGEPQDMAQAAVWLASDESDYVNGTTLFVDGGMTCYPGFSTNG</sequence>
<dbReference type="InterPro" id="IPR002347">
    <property type="entry name" value="SDR_fam"/>
</dbReference>
<dbReference type="EMBL" id="LSFM01000022">
    <property type="protein sequence ID" value="OBY64514.1"/>
    <property type="molecule type" value="Genomic_DNA"/>
</dbReference>
<dbReference type="Proteomes" id="UP000092584">
    <property type="component" value="Unassembled WGS sequence"/>
</dbReference>
<dbReference type="PANTHER" id="PTHR42760">
    <property type="entry name" value="SHORT-CHAIN DEHYDROGENASES/REDUCTASES FAMILY MEMBER"/>
    <property type="match status" value="1"/>
</dbReference>
<dbReference type="PRINTS" id="PR00080">
    <property type="entry name" value="SDRFAMILY"/>
</dbReference>
<dbReference type="CDD" id="cd05358">
    <property type="entry name" value="GlcDH_SDR_c"/>
    <property type="match status" value="1"/>
</dbReference>
<dbReference type="OrthoDB" id="9788235at2"/>
<comment type="similarity">
    <text evidence="1">Belongs to the short-chain dehydrogenases/reductases (SDR) family.</text>
</comment>
<protein>
    <submittedName>
        <fullName evidence="2">Sugar dehydrogenase</fullName>
    </submittedName>
</protein>
<accession>A0A1B8TY74</accession>
<dbReference type="FunFam" id="3.40.50.720:FF:000084">
    <property type="entry name" value="Short-chain dehydrogenase reductase"/>
    <property type="match status" value="1"/>
</dbReference>
<dbReference type="RefSeq" id="WP_065319260.1">
    <property type="nucleotide sequence ID" value="NZ_CP017477.1"/>
</dbReference>
<evidence type="ECO:0000313" key="2">
    <source>
        <dbReference type="EMBL" id="OBY64514.1"/>
    </source>
</evidence>
<dbReference type="KEGG" id="pob:LPB03_03455"/>